<accession>A0A0C9WI44</accession>
<name>A0A0C9WI44_9AGAR</name>
<dbReference type="HOGENOM" id="CLU_2460758_0_0_1"/>
<dbReference type="AlphaFoldDB" id="A0A0C9WI44"/>
<gene>
    <name evidence="1" type="ORF">K443DRAFT_649778</name>
</gene>
<reference evidence="1 2" key="1">
    <citation type="submission" date="2014-04" db="EMBL/GenBank/DDBJ databases">
        <authorList>
            <consortium name="DOE Joint Genome Institute"/>
            <person name="Kuo A."/>
            <person name="Kohler A."/>
            <person name="Nagy L.G."/>
            <person name="Floudas D."/>
            <person name="Copeland A."/>
            <person name="Barry K.W."/>
            <person name="Cichocki N."/>
            <person name="Veneault-Fourrey C."/>
            <person name="LaButti K."/>
            <person name="Lindquist E.A."/>
            <person name="Lipzen A."/>
            <person name="Lundell T."/>
            <person name="Morin E."/>
            <person name="Murat C."/>
            <person name="Sun H."/>
            <person name="Tunlid A."/>
            <person name="Henrissat B."/>
            <person name="Grigoriev I.V."/>
            <person name="Hibbett D.S."/>
            <person name="Martin F."/>
            <person name="Nordberg H.P."/>
            <person name="Cantor M.N."/>
            <person name="Hua S.X."/>
        </authorList>
    </citation>
    <scope>NUCLEOTIDE SEQUENCE [LARGE SCALE GENOMIC DNA]</scope>
    <source>
        <strain evidence="1 2">LaAM-08-1</strain>
    </source>
</reference>
<evidence type="ECO:0000313" key="1">
    <source>
        <dbReference type="EMBL" id="KIJ92299.1"/>
    </source>
</evidence>
<proteinExistence type="predicted"/>
<organism evidence="1 2">
    <name type="scientific">Laccaria amethystina LaAM-08-1</name>
    <dbReference type="NCBI Taxonomy" id="1095629"/>
    <lineage>
        <taxon>Eukaryota</taxon>
        <taxon>Fungi</taxon>
        <taxon>Dikarya</taxon>
        <taxon>Basidiomycota</taxon>
        <taxon>Agaricomycotina</taxon>
        <taxon>Agaricomycetes</taxon>
        <taxon>Agaricomycetidae</taxon>
        <taxon>Agaricales</taxon>
        <taxon>Agaricineae</taxon>
        <taxon>Hydnangiaceae</taxon>
        <taxon>Laccaria</taxon>
    </lineage>
</organism>
<protein>
    <submittedName>
        <fullName evidence="1">Uncharacterized protein</fullName>
    </submittedName>
</protein>
<reference evidence="2" key="2">
    <citation type="submission" date="2015-01" db="EMBL/GenBank/DDBJ databases">
        <title>Evolutionary Origins and Diversification of the Mycorrhizal Mutualists.</title>
        <authorList>
            <consortium name="DOE Joint Genome Institute"/>
            <consortium name="Mycorrhizal Genomics Consortium"/>
            <person name="Kohler A."/>
            <person name="Kuo A."/>
            <person name="Nagy L.G."/>
            <person name="Floudas D."/>
            <person name="Copeland A."/>
            <person name="Barry K.W."/>
            <person name="Cichocki N."/>
            <person name="Veneault-Fourrey C."/>
            <person name="LaButti K."/>
            <person name="Lindquist E.A."/>
            <person name="Lipzen A."/>
            <person name="Lundell T."/>
            <person name="Morin E."/>
            <person name="Murat C."/>
            <person name="Riley R."/>
            <person name="Ohm R."/>
            <person name="Sun H."/>
            <person name="Tunlid A."/>
            <person name="Henrissat B."/>
            <person name="Grigoriev I.V."/>
            <person name="Hibbett D.S."/>
            <person name="Martin F."/>
        </authorList>
    </citation>
    <scope>NUCLEOTIDE SEQUENCE [LARGE SCALE GENOMIC DNA]</scope>
    <source>
        <strain evidence="2">LaAM-08-1</strain>
    </source>
</reference>
<evidence type="ECO:0000313" key="2">
    <source>
        <dbReference type="Proteomes" id="UP000054477"/>
    </source>
</evidence>
<dbReference type="Proteomes" id="UP000054477">
    <property type="component" value="Unassembled WGS sequence"/>
</dbReference>
<keyword evidence="2" id="KW-1185">Reference proteome</keyword>
<sequence length="89" mass="10246">PTTYISDTEFRCHVAIGDVATKRRTTTVSRRSFDMATKQRSTFVVRCRCTLQDNMVSTTHRTFIPSHLTEIQDNDGTTMWDNDDATRQT</sequence>
<feature type="non-terminal residue" evidence="1">
    <location>
        <position position="1"/>
    </location>
</feature>
<dbReference type="EMBL" id="KN838920">
    <property type="protein sequence ID" value="KIJ92299.1"/>
    <property type="molecule type" value="Genomic_DNA"/>
</dbReference>